<comment type="similarity">
    <text evidence="2 12">Belongs to the ALAD family.</text>
</comment>
<evidence type="ECO:0000256" key="2">
    <source>
        <dbReference type="ARBA" id="ARBA00008055"/>
    </source>
</evidence>
<evidence type="ECO:0000256" key="4">
    <source>
        <dbReference type="ARBA" id="ARBA00020771"/>
    </source>
</evidence>
<comment type="pathway">
    <text evidence="1">Porphyrin-containing compound metabolism; protoporphyrin-IX biosynthesis; coproporphyrinogen-III from 5-aminolevulinate: step 1/4.</text>
</comment>
<dbReference type="PANTHER" id="PTHR11458">
    <property type="entry name" value="DELTA-AMINOLEVULINIC ACID DEHYDRATASE"/>
    <property type="match status" value="1"/>
</dbReference>
<dbReference type="PIRSF" id="PIRSF001415">
    <property type="entry name" value="Porphbilin_synth"/>
    <property type="match status" value="1"/>
</dbReference>
<dbReference type="BioCyc" id="BSUB633149:G1GM8-1866-MONOMER"/>
<evidence type="ECO:0000256" key="6">
    <source>
        <dbReference type="ARBA" id="ARBA00023239"/>
    </source>
</evidence>
<evidence type="ECO:0000256" key="9">
    <source>
        <dbReference type="PIRSR" id="PIRSR001415-1"/>
    </source>
</evidence>
<sequence length="333" mass="35888">MTLPFAPAPYPLARPRRLRSQPWIRRLVAETTLTPSDLVWPLIVHDGAEDRVPVASMPGVFRLSPKAAAAAAVEARDLGIPMVALFPNVDPSLKDALGTRATDPDGLIPDCIRAIKDAAPEVGVMTDVALDCYTDHGHDGVLEDGRIVNDTTLERLAEQAFIHAHAGADVVAPSDMMDGRVQAIREALEANGFHDTLILSYAAKFASAFYGPYRDAVGSAKQLSGDKKTYQMDYANADEALKEVAMDIAEGADMVMVKPGMPYLDIVRAVSGTFRLPTFAYQVSGEYAMMQASIANGWLDQDRAILETLHGFKRAGCAGVLSYFAPQAARLLG</sequence>
<dbReference type="PANTHER" id="PTHR11458:SF0">
    <property type="entry name" value="DELTA-AMINOLEVULINIC ACID DEHYDRATASE"/>
    <property type="match status" value="1"/>
</dbReference>
<comment type="catalytic activity">
    <reaction evidence="8 11">
        <text>2 5-aminolevulinate = porphobilinogen + 2 H2O + H(+)</text>
        <dbReference type="Rhea" id="RHEA:24064"/>
        <dbReference type="ChEBI" id="CHEBI:15377"/>
        <dbReference type="ChEBI" id="CHEBI:15378"/>
        <dbReference type="ChEBI" id="CHEBI:58126"/>
        <dbReference type="ChEBI" id="CHEBI:356416"/>
        <dbReference type="EC" id="4.2.1.24"/>
    </reaction>
</comment>
<dbReference type="Gene3D" id="3.20.20.70">
    <property type="entry name" value="Aldolase class I"/>
    <property type="match status" value="1"/>
</dbReference>
<evidence type="ECO:0000313" key="14">
    <source>
        <dbReference type="Proteomes" id="UP000002696"/>
    </source>
</evidence>
<dbReference type="AlphaFoldDB" id="D9QHL9"/>
<keyword evidence="10" id="KW-0460">Magnesium</keyword>
<evidence type="ECO:0000256" key="11">
    <source>
        <dbReference type="RuleBase" id="RU000515"/>
    </source>
</evidence>
<dbReference type="GO" id="GO:0006782">
    <property type="term" value="P:protoporphyrinogen IX biosynthetic process"/>
    <property type="evidence" value="ECO:0007669"/>
    <property type="project" value="UniProtKB-UniPathway"/>
</dbReference>
<dbReference type="InterPro" id="IPR013785">
    <property type="entry name" value="Aldolase_TIM"/>
</dbReference>
<dbReference type="Pfam" id="PF00490">
    <property type="entry name" value="ALAD"/>
    <property type="match status" value="1"/>
</dbReference>
<evidence type="ECO:0000256" key="7">
    <source>
        <dbReference type="ARBA" id="ARBA00023244"/>
    </source>
</evidence>
<keyword evidence="14" id="KW-1185">Reference proteome</keyword>
<dbReference type="GO" id="GO:0008270">
    <property type="term" value="F:zinc ion binding"/>
    <property type="evidence" value="ECO:0007669"/>
    <property type="project" value="TreeGrafter"/>
</dbReference>
<dbReference type="OrthoDB" id="9805001at2"/>
<feature type="binding site" evidence="10">
    <location>
        <position position="243"/>
    </location>
    <ligand>
        <name>Mg(2+)</name>
        <dbReference type="ChEBI" id="CHEBI:18420"/>
    </ligand>
</feature>
<dbReference type="NCBIfam" id="NF006762">
    <property type="entry name" value="PRK09283.1"/>
    <property type="match status" value="1"/>
</dbReference>
<dbReference type="KEGG" id="bsb:Bresu_1874"/>
<dbReference type="eggNOG" id="COG0113">
    <property type="taxonomic scope" value="Bacteria"/>
</dbReference>
<feature type="active site" description="Schiff-base intermediate with substrate" evidence="9">
    <location>
        <position position="204"/>
    </location>
</feature>
<dbReference type="HOGENOM" id="CLU_035731_0_0_5"/>
<reference evidence="14" key="1">
    <citation type="journal article" date="2011" name="J. Bacteriol.">
        <title>Genome sequences of eight morphologically diverse alphaproteobacteria.</title>
        <authorList>
            <consortium name="US DOE Joint Genome Institute"/>
            <person name="Brown P.J."/>
            <person name="Kysela D.T."/>
            <person name="Buechlein A."/>
            <person name="Hemmerich C."/>
            <person name="Brun Y.V."/>
        </authorList>
    </citation>
    <scope>NUCLEOTIDE SEQUENCE [LARGE SCALE GENOMIC DNA]</scope>
    <source>
        <strain evidence="14">ATCC 15264 / DSM 4735 / LMG 14903 / NBRC 16000 / CB 81</strain>
    </source>
</reference>
<dbReference type="InParanoid" id="D9QHL9"/>
<evidence type="ECO:0000256" key="8">
    <source>
        <dbReference type="ARBA" id="ARBA00047651"/>
    </source>
</evidence>
<dbReference type="PROSITE" id="PS00169">
    <property type="entry name" value="D_ALA_DEHYDRATASE"/>
    <property type="match status" value="1"/>
</dbReference>
<dbReference type="FunCoup" id="D9QHL9">
    <property type="interactions" value="561"/>
</dbReference>
<evidence type="ECO:0000256" key="1">
    <source>
        <dbReference type="ARBA" id="ARBA00004694"/>
    </source>
</evidence>
<name>D9QHL9_BRESC</name>
<dbReference type="Proteomes" id="UP000002696">
    <property type="component" value="Chromosome"/>
</dbReference>
<accession>D9QHL9</accession>
<dbReference type="SUPFAM" id="SSF51569">
    <property type="entry name" value="Aldolase"/>
    <property type="match status" value="1"/>
</dbReference>
<dbReference type="UniPathway" id="UPA00251">
    <property type="reaction ID" value="UER00318"/>
</dbReference>
<evidence type="ECO:0000256" key="10">
    <source>
        <dbReference type="PIRSR" id="PIRSR001415-5"/>
    </source>
</evidence>
<dbReference type="InterPro" id="IPR030656">
    <property type="entry name" value="ALAD_AS"/>
</dbReference>
<evidence type="ECO:0000256" key="12">
    <source>
        <dbReference type="RuleBase" id="RU004161"/>
    </source>
</evidence>
<dbReference type="EMBL" id="CP002102">
    <property type="protein sequence ID" value="ADL01185.1"/>
    <property type="molecule type" value="Genomic_DNA"/>
</dbReference>
<dbReference type="GO" id="GO:0004655">
    <property type="term" value="F:porphobilinogen synthase activity"/>
    <property type="evidence" value="ECO:0007669"/>
    <property type="project" value="UniProtKB-EC"/>
</dbReference>
<organism evidence="13 14">
    <name type="scientific">Brevundimonas subvibrioides (strain ATCC 15264 / DSM 4735 / LMG 14903 / NBRC 16000 / CB 81)</name>
    <name type="common">Caulobacter subvibrioides</name>
    <dbReference type="NCBI Taxonomy" id="633149"/>
    <lineage>
        <taxon>Bacteria</taxon>
        <taxon>Pseudomonadati</taxon>
        <taxon>Pseudomonadota</taxon>
        <taxon>Alphaproteobacteria</taxon>
        <taxon>Caulobacterales</taxon>
        <taxon>Caulobacteraceae</taxon>
        <taxon>Brevundimonas</taxon>
    </lineage>
</organism>
<dbReference type="EC" id="4.2.1.24" evidence="3 11"/>
<keyword evidence="10" id="KW-0479">Metal-binding</keyword>
<proteinExistence type="inferred from homology"/>
<dbReference type="RefSeq" id="WP_013269286.1">
    <property type="nucleotide sequence ID" value="NC_014375.1"/>
</dbReference>
<evidence type="ECO:0000256" key="5">
    <source>
        <dbReference type="ARBA" id="ARBA00023133"/>
    </source>
</evidence>
<evidence type="ECO:0000256" key="3">
    <source>
        <dbReference type="ARBA" id="ARBA00012053"/>
    </source>
</evidence>
<dbReference type="GO" id="GO:0005829">
    <property type="term" value="C:cytosol"/>
    <property type="evidence" value="ECO:0007669"/>
    <property type="project" value="TreeGrafter"/>
</dbReference>
<keyword evidence="5" id="KW-0350">Heme biosynthesis</keyword>
<dbReference type="FunFam" id="3.20.20.70:FF:000019">
    <property type="entry name" value="Delta-aminolevulinic acid dehydratase"/>
    <property type="match status" value="1"/>
</dbReference>
<keyword evidence="7 11" id="KW-0627">Porphyrin biosynthesis</keyword>
<dbReference type="PRINTS" id="PR00144">
    <property type="entry name" value="DALDHYDRTASE"/>
</dbReference>
<comment type="subunit">
    <text evidence="11">Homooctamer.</text>
</comment>
<dbReference type="CDD" id="cd04823">
    <property type="entry name" value="ALAD_PBGS_aspartate_rich"/>
    <property type="match status" value="1"/>
</dbReference>
<dbReference type="SMART" id="SM01004">
    <property type="entry name" value="ALAD"/>
    <property type="match status" value="1"/>
</dbReference>
<feature type="active site" description="Schiff-base intermediate with substrate" evidence="9">
    <location>
        <position position="258"/>
    </location>
</feature>
<protein>
    <recommendedName>
        <fullName evidence="4 11">Delta-aminolevulinic acid dehydratase</fullName>
        <ecNumber evidence="3 11">4.2.1.24</ecNumber>
    </recommendedName>
</protein>
<dbReference type="STRING" id="633149.Bresu_1874"/>
<gene>
    <name evidence="13" type="ordered locus">Bresu_1874</name>
</gene>
<evidence type="ECO:0000313" key="13">
    <source>
        <dbReference type="EMBL" id="ADL01185.1"/>
    </source>
</evidence>
<dbReference type="InterPro" id="IPR001731">
    <property type="entry name" value="ALAD"/>
</dbReference>
<keyword evidence="6 11" id="KW-0456">Lyase</keyword>